<evidence type="ECO:0000259" key="2">
    <source>
        <dbReference type="Pfam" id="PF23598"/>
    </source>
</evidence>
<evidence type="ECO:0000313" key="3">
    <source>
        <dbReference type="EMBL" id="KAK4728208.1"/>
    </source>
</evidence>
<proteinExistence type="predicted"/>
<dbReference type="InterPro" id="IPR055414">
    <property type="entry name" value="LRR_R13L4/SHOC2-like"/>
</dbReference>
<dbReference type="Pfam" id="PF23598">
    <property type="entry name" value="LRR_14"/>
    <property type="match status" value="1"/>
</dbReference>
<dbReference type="InterPro" id="IPR032675">
    <property type="entry name" value="LRR_dom_sf"/>
</dbReference>
<accession>A0AAV9LRY0</accession>
<dbReference type="AlphaFoldDB" id="A0AAV9LRY0"/>
<sequence length="201" mass="22717">MHDLTHDLATSLFSASTSSSNIREINVESYSRMMSFGFAELMSSYSPSLLQKFVSLRVLNLSDLGLKQLLSSIGDLVHLRYLNLSGNWNMRSLPKELCMLQNLQTLDLYNCHLRNLLLENCYRLTFMPPRFGSLTCLKTLDFFAVGEKEGSQLSELGNLNLYGSISIEHLERVKNDKDAKEDNLSAKGNLHFFKHDLGSTA</sequence>
<feature type="domain" description="Disease resistance R13L4/SHOC-2-like LRR" evidence="2">
    <location>
        <begin position="49"/>
        <end position="169"/>
    </location>
</feature>
<gene>
    <name evidence="3" type="ORF">R3W88_021196</name>
</gene>
<reference evidence="3 4" key="1">
    <citation type="submission" date="2023-10" db="EMBL/GenBank/DDBJ databases">
        <title>Genome-Wide Identification Analysis in wild type Solanum Pinnatisectum Reveals Some Genes Defensing Phytophthora Infestans.</title>
        <authorList>
            <person name="Sun C."/>
        </authorList>
    </citation>
    <scope>NUCLEOTIDE SEQUENCE [LARGE SCALE GENOMIC DNA]</scope>
    <source>
        <strain evidence="3">LQN</strain>
        <tissue evidence="3">Leaf</tissue>
    </source>
</reference>
<dbReference type="Proteomes" id="UP001311915">
    <property type="component" value="Unassembled WGS sequence"/>
</dbReference>
<comment type="caution">
    <text evidence="3">The sequence shown here is derived from an EMBL/GenBank/DDBJ whole genome shotgun (WGS) entry which is preliminary data.</text>
</comment>
<dbReference type="PANTHER" id="PTHR47186">
    <property type="entry name" value="LEUCINE-RICH REPEAT-CONTAINING PROTEIN 57"/>
    <property type="match status" value="1"/>
</dbReference>
<organism evidence="3 4">
    <name type="scientific">Solanum pinnatisectum</name>
    <name type="common">tansyleaf nightshade</name>
    <dbReference type="NCBI Taxonomy" id="50273"/>
    <lineage>
        <taxon>Eukaryota</taxon>
        <taxon>Viridiplantae</taxon>
        <taxon>Streptophyta</taxon>
        <taxon>Embryophyta</taxon>
        <taxon>Tracheophyta</taxon>
        <taxon>Spermatophyta</taxon>
        <taxon>Magnoliopsida</taxon>
        <taxon>eudicotyledons</taxon>
        <taxon>Gunneridae</taxon>
        <taxon>Pentapetalae</taxon>
        <taxon>asterids</taxon>
        <taxon>lamiids</taxon>
        <taxon>Solanales</taxon>
        <taxon>Solanaceae</taxon>
        <taxon>Solanoideae</taxon>
        <taxon>Solaneae</taxon>
        <taxon>Solanum</taxon>
    </lineage>
</organism>
<evidence type="ECO:0000256" key="1">
    <source>
        <dbReference type="ARBA" id="ARBA00022737"/>
    </source>
</evidence>
<dbReference type="EMBL" id="JAWPEI010000004">
    <property type="protein sequence ID" value="KAK4728208.1"/>
    <property type="molecule type" value="Genomic_DNA"/>
</dbReference>
<evidence type="ECO:0000313" key="4">
    <source>
        <dbReference type="Proteomes" id="UP001311915"/>
    </source>
</evidence>
<name>A0AAV9LRY0_9SOLN</name>
<dbReference type="SUPFAM" id="SSF52058">
    <property type="entry name" value="L domain-like"/>
    <property type="match status" value="1"/>
</dbReference>
<dbReference type="Gene3D" id="3.80.10.10">
    <property type="entry name" value="Ribonuclease Inhibitor"/>
    <property type="match status" value="1"/>
</dbReference>
<dbReference type="PANTHER" id="PTHR47186:SF13">
    <property type="entry name" value="DISEASE RESISTANCE PROTEIN RGA3"/>
    <property type="match status" value="1"/>
</dbReference>
<protein>
    <recommendedName>
        <fullName evidence="2">Disease resistance R13L4/SHOC-2-like LRR domain-containing protein</fullName>
    </recommendedName>
</protein>
<keyword evidence="4" id="KW-1185">Reference proteome</keyword>
<keyword evidence="1" id="KW-0677">Repeat</keyword>